<evidence type="ECO:0000313" key="7">
    <source>
        <dbReference type="Proteomes" id="UP000009136"/>
    </source>
</evidence>
<evidence type="ECO:0000256" key="1">
    <source>
        <dbReference type="ARBA" id="ARBA00006914"/>
    </source>
</evidence>
<dbReference type="CTD" id="29028"/>
<feature type="region of interest" description="Disordered" evidence="4">
    <location>
        <begin position="305"/>
        <end position="325"/>
    </location>
</feature>
<evidence type="ECO:0000313" key="8">
    <source>
        <dbReference type="VGNC" id="VGNC:26233"/>
    </source>
</evidence>
<dbReference type="VGNC" id="VGNC:26233">
    <property type="gene designation" value="ATAD2"/>
</dbReference>
<accession>A5PK58</accession>
<dbReference type="OrthoDB" id="9807699at2759"/>
<evidence type="ECO:0000313" key="5">
    <source>
        <dbReference type="EMBL" id="AAI42369.1"/>
    </source>
</evidence>
<protein>
    <submittedName>
        <fullName evidence="5">ATAD2 protein</fullName>
    </submittedName>
    <submittedName>
        <fullName evidence="6">ATPase family AAA domain containing 2</fullName>
    </submittedName>
</protein>
<keyword evidence="2" id="KW-0547">Nucleotide-binding</keyword>
<sequence>MVVLRSSLELQSHPAASATDSLDLSSEFLSLEQIGRRRLRSAGAAEQSAVTAAAAGDGSSVKEVETYHQTRTLRSLRKNAQNSSDSSFDKNTVITEKHANGRHFTRQLARQQADKKKEECKEDKAIAVTRSLRTRSIVQKTEHLHEESGDVEVRRSCRIRSRYGSVNQSVLFDKLITNTAEAVLQKMDDMEKQRRRRMRKLEDLEVFNETEEGNLNMYTRGKQKDIQRTDEETTDNQEGSVESSEEGEDQEDEDEDDEEEEDDDDDEDEEDVEEDNQKRYYLRQRKATVYYQAPLEKPRHQRKPKIFYTGPASPARPRYRLSSAGPRSPYCKRMNRVFLGTRFWTSIFR</sequence>
<name>A5PK58_BOVIN</name>
<dbReference type="OMA" id="CSHEENG"/>
<evidence type="ECO:0000313" key="6">
    <source>
        <dbReference type="Ensembl" id="ENSBTAP00000053080.1"/>
    </source>
</evidence>
<feature type="compositionally biased region" description="Acidic residues" evidence="4">
    <location>
        <begin position="243"/>
        <end position="274"/>
    </location>
</feature>
<dbReference type="GeneTree" id="ENSGT00550000074694"/>
<dbReference type="STRING" id="9913.ENSBTAP00000053080"/>
<evidence type="ECO:0000256" key="3">
    <source>
        <dbReference type="ARBA" id="ARBA00022840"/>
    </source>
</evidence>
<organism evidence="5">
    <name type="scientific">Bos taurus</name>
    <name type="common">Bovine</name>
    <dbReference type="NCBI Taxonomy" id="9913"/>
    <lineage>
        <taxon>Eukaryota</taxon>
        <taxon>Metazoa</taxon>
        <taxon>Chordata</taxon>
        <taxon>Craniata</taxon>
        <taxon>Vertebrata</taxon>
        <taxon>Euteleostomi</taxon>
        <taxon>Mammalia</taxon>
        <taxon>Eutheria</taxon>
        <taxon>Laurasiatheria</taxon>
        <taxon>Artiodactyla</taxon>
        <taxon>Ruminantia</taxon>
        <taxon>Pecora</taxon>
        <taxon>Bovidae</taxon>
        <taxon>Bovinae</taxon>
        <taxon>Bos</taxon>
    </lineage>
</organism>
<dbReference type="GeneID" id="522920"/>
<dbReference type="Proteomes" id="UP000009136">
    <property type="component" value="Chromosome 14"/>
</dbReference>
<keyword evidence="7" id="KW-1185">Reference proteome</keyword>
<feature type="region of interest" description="Disordered" evidence="4">
    <location>
        <begin position="215"/>
        <end position="281"/>
    </location>
</feature>
<reference evidence="6" key="3">
    <citation type="submission" date="2025-05" db="UniProtKB">
        <authorList>
            <consortium name="Ensembl"/>
        </authorList>
    </citation>
    <scope>IDENTIFICATION</scope>
    <source>
        <strain evidence="6">Hereford</strain>
    </source>
</reference>
<evidence type="ECO:0000256" key="2">
    <source>
        <dbReference type="ARBA" id="ARBA00022741"/>
    </source>
</evidence>
<dbReference type="Ensembl" id="ENSBTAT00000052450.2">
    <property type="protein sequence ID" value="ENSBTAP00000053080.1"/>
    <property type="gene ID" value="ENSBTAG00000002002.9"/>
</dbReference>
<dbReference type="PANTHER" id="PTHR23069">
    <property type="entry name" value="AAA DOMAIN-CONTAINING"/>
    <property type="match status" value="1"/>
</dbReference>
<reference evidence="5" key="1">
    <citation type="submission" date="2007-06" db="EMBL/GenBank/DDBJ databases">
        <authorList>
            <person name="Moore S."/>
            <person name="Alexander L."/>
            <person name="Brownstein M."/>
            <person name="Guan L."/>
            <person name="Lobo S."/>
            <person name="Meng Y."/>
            <person name="Tanaguchi M."/>
            <person name="Wang Z."/>
            <person name="Yu J."/>
            <person name="Prange C."/>
            <person name="Schreiber K."/>
            <person name="Shenmen C."/>
            <person name="Wagner L."/>
            <person name="Bala M."/>
            <person name="Barbazuk S."/>
            <person name="Barber S."/>
            <person name="Babakaiff R."/>
            <person name="Beland J."/>
            <person name="Chun E."/>
            <person name="Del Rio L."/>
            <person name="Gibson S."/>
            <person name="Hanson R."/>
            <person name="Kirkpatrick R."/>
            <person name="Liu J."/>
            <person name="Matsuo C."/>
            <person name="Mayo M."/>
            <person name="Santos R.R."/>
            <person name="Stott J."/>
            <person name="Tsai M."/>
            <person name="Wong D."/>
            <person name="Siddiqui A."/>
            <person name="Holt R."/>
            <person name="Jones S.J."/>
            <person name="Marra M.A."/>
        </authorList>
    </citation>
    <scope>NUCLEOTIDE SEQUENCE</scope>
    <source>
        <strain evidence="5">Crossbred x Angus</strain>
        <tissue evidence="5">Liver</tissue>
    </source>
</reference>
<dbReference type="EMBL" id="BC142368">
    <property type="protein sequence ID" value="AAI42369.1"/>
    <property type="molecule type" value="mRNA"/>
</dbReference>
<dbReference type="InterPro" id="IPR045199">
    <property type="entry name" value="ATAD2-like"/>
</dbReference>
<evidence type="ECO:0000256" key="4">
    <source>
        <dbReference type="SAM" id="MobiDB-lite"/>
    </source>
</evidence>
<dbReference type="VEuPathDB" id="HostDB:ENSBTAG00000051782"/>
<proteinExistence type="evidence at transcript level"/>
<feature type="compositionally biased region" description="Basic and acidic residues" evidence="4">
    <location>
        <begin position="222"/>
        <end position="231"/>
    </location>
</feature>
<dbReference type="KEGG" id="bta:522920"/>
<reference evidence="6 7" key="2">
    <citation type="submission" date="2018-03" db="EMBL/GenBank/DDBJ databases">
        <title>ARS-UCD1.2.</title>
        <authorList>
            <person name="Rosen B.D."/>
            <person name="Bickhart D.M."/>
            <person name="Koren S."/>
            <person name="Schnabel R.D."/>
            <person name="Hall R."/>
            <person name="Zimin A."/>
            <person name="Dreischer C."/>
            <person name="Schultheiss S."/>
            <person name="Schroeder S.G."/>
            <person name="Elsik C.G."/>
            <person name="Couldrey C."/>
            <person name="Liu G.E."/>
            <person name="Van Tassell C.P."/>
            <person name="Phillippy A.M."/>
            <person name="Smith T.P.L."/>
            <person name="Medrano J.F."/>
        </authorList>
    </citation>
    <scope>NUCLEOTIDE SEQUENCE [LARGE SCALE GENOMIC DNA]</scope>
    <source>
        <strain evidence="6 7">Hereford</strain>
    </source>
</reference>
<dbReference type="PANTHER" id="PTHR23069:SF4">
    <property type="entry name" value="ATPASE FAMILY AAA DOMAIN-CONTAINING PROTEIN 2"/>
    <property type="match status" value="1"/>
</dbReference>
<gene>
    <name evidence="5 6 8" type="primary">ATAD2</name>
</gene>
<keyword evidence="3" id="KW-0067">ATP-binding</keyword>
<dbReference type="Bgee" id="ENSBTAG00000051782">
    <property type="expression patterns" value="Expressed in semen and 80 other cell types or tissues"/>
</dbReference>
<dbReference type="AlphaFoldDB" id="A5PK58"/>
<dbReference type="HOGENOM" id="CLU_794430_0_0_1"/>
<dbReference type="GO" id="GO:0005524">
    <property type="term" value="F:ATP binding"/>
    <property type="evidence" value="ECO:0007669"/>
    <property type="project" value="UniProtKB-KW"/>
</dbReference>
<dbReference type="RefSeq" id="NP_001092490.2">
    <property type="nucleotide sequence ID" value="NM_001099020.3"/>
</dbReference>
<comment type="similarity">
    <text evidence="1">Belongs to the AAA ATPase family.</text>
</comment>